<dbReference type="Proteomes" id="UP000186104">
    <property type="component" value="Chromosome"/>
</dbReference>
<name>A0A173LIS4_9ACTN</name>
<gene>
    <name evidence="2" type="ORF">BJL86_0722</name>
</gene>
<keyword evidence="3" id="KW-1185">Reference proteome</keyword>
<reference evidence="2 3" key="1">
    <citation type="submission" date="2016-06" db="EMBL/GenBank/DDBJ databases">
        <title>Complete genome sequence of a saline-alkali tolerant type strain Dietzia timorensis ID05-A0528T.</title>
        <authorList>
            <person name="Wu X."/>
        </authorList>
    </citation>
    <scope>NUCLEOTIDE SEQUENCE [LARGE SCALE GENOMIC DNA]</scope>
    <source>
        <strain evidence="2 3">ID05-A0528</strain>
    </source>
</reference>
<feature type="chain" id="PRO_5039616899" description="Secreted protein" evidence="1">
    <location>
        <begin position="33"/>
        <end position="189"/>
    </location>
</feature>
<evidence type="ECO:0000313" key="3">
    <source>
        <dbReference type="Proteomes" id="UP000186104"/>
    </source>
</evidence>
<proteinExistence type="predicted"/>
<dbReference type="KEGG" id="dtm:BJL86_0722"/>
<dbReference type="RefSeq" id="WP_156515236.1">
    <property type="nucleotide sequence ID" value="NZ_CP015961.1"/>
</dbReference>
<evidence type="ECO:0000256" key="1">
    <source>
        <dbReference type="SAM" id="SignalP"/>
    </source>
</evidence>
<keyword evidence="1" id="KW-0732">Signal</keyword>
<dbReference type="AlphaFoldDB" id="A0A173LIS4"/>
<organism evidence="2 3">
    <name type="scientific">Dietzia timorensis</name>
    <dbReference type="NCBI Taxonomy" id="499555"/>
    <lineage>
        <taxon>Bacteria</taxon>
        <taxon>Bacillati</taxon>
        <taxon>Actinomycetota</taxon>
        <taxon>Actinomycetes</taxon>
        <taxon>Mycobacteriales</taxon>
        <taxon>Dietziaceae</taxon>
        <taxon>Dietzia</taxon>
    </lineage>
</organism>
<dbReference type="EMBL" id="CP015961">
    <property type="protein sequence ID" value="ANI91524.1"/>
    <property type="molecule type" value="Genomic_DNA"/>
</dbReference>
<protein>
    <recommendedName>
        <fullName evidence="4">Secreted protein</fullName>
    </recommendedName>
</protein>
<evidence type="ECO:0008006" key="4">
    <source>
        <dbReference type="Google" id="ProtNLM"/>
    </source>
</evidence>
<accession>A0A173LIS4</accession>
<feature type="signal peptide" evidence="1">
    <location>
        <begin position="1"/>
        <end position="32"/>
    </location>
</feature>
<sequence>MFSRFRTRVAAVAATSALALGASALGAGAANAVSNNHVVNGNSVSVTFALEDGDIADTCVAALVTTAKAPTLAEQFTSMNLPAILDVLGGNDPDVTPLKTNSGSPAAGLAPIFTPSRTVTAKDVPSNVYSIVSYCLLDSGARIEPAVIVGNPVEAGLGSIQSGSSGENLAAASASLPTLLGLLASGGVS</sequence>
<evidence type="ECO:0000313" key="2">
    <source>
        <dbReference type="EMBL" id="ANI91524.1"/>
    </source>
</evidence>